<gene>
    <name evidence="1" type="ORF">HJA87_27135</name>
</gene>
<dbReference type="RefSeq" id="WP_138395904.1">
    <property type="nucleotide sequence ID" value="NZ_CP071624.1"/>
</dbReference>
<dbReference type="EMBL" id="JABTXI010000013">
    <property type="protein sequence ID" value="MBY3593533.1"/>
    <property type="molecule type" value="Genomic_DNA"/>
</dbReference>
<dbReference type="Proteomes" id="UP000720124">
    <property type="component" value="Unassembled WGS sequence"/>
</dbReference>
<sequence length="135" mass="15465">MIDDETRRIRAYRIWESEGRPEGQDLAHWYRAGDDTIDPAQGGREYSRYSPDTAPAGSLIIKLYRSGDQIRGYVRKVAETDVDDTVFPGEEMEPEAAFKLAESHRGNSGRPVFVELVEDVEWDPSWGRLRYQTPS</sequence>
<organism evidence="1 2">
    <name type="scientific">Rhizobium bangladeshense</name>
    <dbReference type="NCBI Taxonomy" id="1138189"/>
    <lineage>
        <taxon>Bacteria</taxon>
        <taxon>Pseudomonadati</taxon>
        <taxon>Pseudomonadota</taxon>
        <taxon>Alphaproteobacteria</taxon>
        <taxon>Hyphomicrobiales</taxon>
        <taxon>Rhizobiaceae</taxon>
        <taxon>Rhizobium/Agrobacterium group</taxon>
        <taxon>Rhizobium</taxon>
    </lineage>
</organism>
<reference evidence="1 2" key="1">
    <citation type="submission" date="2020-06" db="EMBL/GenBank/DDBJ databases">
        <title>Global-level population genomics: horizontal gene transfer, symbiosis and evolution in Rhizobia.</title>
        <authorList>
            <person name="Gai Y."/>
        </authorList>
    </citation>
    <scope>NUCLEOTIDE SEQUENCE [LARGE SCALE GENOMIC DNA]</scope>
    <source>
        <strain evidence="1 2">PLR6_1b</strain>
    </source>
</reference>
<comment type="caution">
    <text evidence="1">The sequence shown here is derived from an EMBL/GenBank/DDBJ whole genome shotgun (WGS) entry which is preliminary data.</text>
</comment>
<keyword evidence="2" id="KW-1185">Reference proteome</keyword>
<evidence type="ECO:0000313" key="1">
    <source>
        <dbReference type="EMBL" id="MBY3593533.1"/>
    </source>
</evidence>
<evidence type="ECO:0000313" key="2">
    <source>
        <dbReference type="Proteomes" id="UP000720124"/>
    </source>
</evidence>
<dbReference type="InterPro" id="IPR021327">
    <property type="entry name" value="DUF2934"/>
</dbReference>
<name>A0ABS7LQL2_9HYPH</name>
<proteinExistence type="predicted"/>
<protein>
    <submittedName>
        <fullName evidence="1">DUF2934 domain-containing protein</fullName>
    </submittedName>
</protein>
<accession>A0ABS7LQL2</accession>
<dbReference type="Pfam" id="PF11154">
    <property type="entry name" value="DUF2934"/>
    <property type="match status" value="1"/>
</dbReference>